<evidence type="ECO:0000256" key="19">
    <source>
        <dbReference type="ARBA" id="ARBA00048679"/>
    </source>
</evidence>
<evidence type="ECO:0000256" key="4">
    <source>
        <dbReference type="ARBA" id="ARBA00022527"/>
    </source>
</evidence>
<evidence type="ECO:0000256" key="10">
    <source>
        <dbReference type="ARBA" id="ARBA00022737"/>
    </source>
</evidence>
<dbReference type="InterPro" id="IPR000719">
    <property type="entry name" value="Prot_kinase_dom"/>
</dbReference>
<dbReference type="EMBL" id="BQKI01000005">
    <property type="protein sequence ID" value="GJM95436.1"/>
    <property type="molecule type" value="Genomic_DNA"/>
</dbReference>
<keyword evidence="10" id="KW-0677">Repeat</keyword>
<dbReference type="Pfam" id="PF00069">
    <property type="entry name" value="Pkinase"/>
    <property type="match status" value="1"/>
</dbReference>
<dbReference type="InterPro" id="IPR011009">
    <property type="entry name" value="Kinase-like_dom_sf"/>
</dbReference>
<dbReference type="PANTHER" id="PTHR48055:SF57">
    <property type="entry name" value="PROTEIN KINASE DOMAIN-CONTAINING PROTEIN"/>
    <property type="match status" value="1"/>
</dbReference>
<keyword evidence="16" id="KW-0675">Receptor</keyword>
<evidence type="ECO:0000256" key="7">
    <source>
        <dbReference type="ARBA" id="ARBA00022679"/>
    </source>
</evidence>
<keyword evidence="22" id="KW-1185">Reference proteome</keyword>
<reference evidence="21" key="2">
    <citation type="submission" date="2021-12" db="EMBL/GenBank/DDBJ databases">
        <title>Resequencing data analysis of finger millet.</title>
        <authorList>
            <person name="Hatakeyama M."/>
            <person name="Aluri S."/>
            <person name="Balachadran M.T."/>
            <person name="Sivarajan S.R."/>
            <person name="Poveda L."/>
            <person name="Shimizu-Inatsugi R."/>
            <person name="Schlapbach R."/>
            <person name="Sreeman S.M."/>
            <person name="Shimizu K.K."/>
        </authorList>
    </citation>
    <scope>NUCLEOTIDE SEQUENCE</scope>
</reference>
<dbReference type="SUPFAM" id="SSF56112">
    <property type="entry name" value="Protein kinase-like (PK-like)"/>
    <property type="match status" value="1"/>
</dbReference>
<keyword evidence="3" id="KW-1003">Cell membrane</keyword>
<dbReference type="PROSITE" id="PS00108">
    <property type="entry name" value="PROTEIN_KINASE_ST"/>
    <property type="match status" value="1"/>
</dbReference>
<evidence type="ECO:0000313" key="21">
    <source>
        <dbReference type="EMBL" id="GJM95436.1"/>
    </source>
</evidence>
<keyword evidence="4" id="KW-0723">Serine/threonine-protein kinase</keyword>
<evidence type="ECO:0000256" key="13">
    <source>
        <dbReference type="ARBA" id="ARBA00022840"/>
    </source>
</evidence>
<evidence type="ECO:0000256" key="12">
    <source>
        <dbReference type="ARBA" id="ARBA00022777"/>
    </source>
</evidence>
<comment type="catalytic activity">
    <reaction evidence="18">
        <text>L-threonyl-[protein] + ATP = O-phospho-L-threonyl-[protein] + ADP + H(+)</text>
        <dbReference type="Rhea" id="RHEA:46608"/>
        <dbReference type="Rhea" id="RHEA-COMP:11060"/>
        <dbReference type="Rhea" id="RHEA-COMP:11605"/>
        <dbReference type="ChEBI" id="CHEBI:15378"/>
        <dbReference type="ChEBI" id="CHEBI:30013"/>
        <dbReference type="ChEBI" id="CHEBI:30616"/>
        <dbReference type="ChEBI" id="CHEBI:61977"/>
        <dbReference type="ChEBI" id="CHEBI:456216"/>
        <dbReference type="EC" id="2.7.11.1"/>
    </reaction>
</comment>
<dbReference type="AlphaFoldDB" id="A0AAV5CBI0"/>
<keyword evidence="14" id="KW-1133">Transmembrane helix</keyword>
<keyword evidence="9" id="KW-0732">Signal</keyword>
<evidence type="ECO:0000256" key="11">
    <source>
        <dbReference type="ARBA" id="ARBA00022741"/>
    </source>
</evidence>
<evidence type="ECO:0000313" key="22">
    <source>
        <dbReference type="Proteomes" id="UP001054889"/>
    </source>
</evidence>
<dbReference type="PANTHER" id="PTHR48055">
    <property type="entry name" value="LEUCINE-RICH REPEAT RECEPTOR PROTEIN KINASE EMS1"/>
    <property type="match status" value="1"/>
</dbReference>
<reference evidence="21" key="1">
    <citation type="journal article" date="2018" name="DNA Res.">
        <title>Multiple hybrid de novo genome assembly of finger millet, an orphan allotetraploid crop.</title>
        <authorList>
            <person name="Hatakeyama M."/>
            <person name="Aluri S."/>
            <person name="Balachadran M.T."/>
            <person name="Sivarajan S.R."/>
            <person name="Patrignani A."/>
            <person name="Gruter S."/>
            <person name="Poveda L."/>
            <person name="Shimizu-Inatsugi R."/>
            <person name="Baeten J."/>
            <person name="Francoijs K.J."/>
            <person name="Nataraja K.N."/>
            <person name="Reddy Y.A.N."/>
            <person name="Phadnis S."/>
            <person name="Ravikumar R.L."/>
            <person name="Schlapbach R."/>
            <person name="Sreeman S.M."/>
            <person name="Shimizu K.K."/>
        </authorList>
    </citation>
    <scope>NUCLEOTIDE SEQUENCE</scope>
</reference>
<evidence type="ECO:0000256" key="9">
    <source>
        <dbReference type="ARBA" id="ARBA00022729"/>
    </source>
</evidence>
<feature type="domain" description="Protein kinase" evidence="20">
    <location>
        <begin position="1"/>
        <end position="221"/>
    </location>
</feature>
<evidence type="ECO:0000256" key="8">
    <source>
        <dbReference type="ARBA" id="ARBA00022692"/>
    </source>
</evidence>
<evidence type="ECO:0000256" key="16">
    <source>
        <dbReference type="ARBA" id="ARBA00023170"/>
    </source>
</evidence>
<proteinExistence type="predicted"/>
<dbReference type="InterPro" id="IPR008271">
    <property type="entry name" value="Ser/Thr_kinase_AS"/>
</dbReference>
<dbReference type="InterPro" id="IPR051564">
    <property type="entry name" value="LRR_receptor-like_kinase"/>
</dbReference>
<keyword evidence="11" id="KW-0547">Nucleotide-binding</keyword>
<evidence type="ECO:0000259" key="20">
    <source>
        <dbReference type="PROSITE" id="PS50011"/>
    </source>
</evidence>
<dbReference type="GO" id="GO:0005886">
    <property type="term" value="C:plasma membrane"/>
    <property type="evidence" value="ECO:0007669"/>
    <property type="project" value="UniProtKB-SubCell"/>
</dbReference>
<dbReference type="GO" id="GO:0004674">
    <property type="term" value="F:protein serine/threonine kinase activity"/>
    <property type="evidence" value="ECO:0007669"/>
    <property type="project" value="UniProtKB-KW"/>
</dbReference>
<keyword evidence="17" id="KW-0325">Glycoprotein</keyword>
<evidence type="ECO:0000256" key="14">
    <source>
        <dbReference type="ARBA" id="ARBA00022989"/>
    </source>
</evidence>
<keyword evidence="13" id="KW-0067">ATP-binding</keyword>
<keyword evidence="8" id="KW-0812">Transmembrane</keyword>
<dbReference type="SMART" id="SM00220">
    <property type="entry name" value="S_TKc"/>
    <property type="match status" value="1"/>
</dbReference>
<evidence type="ECO:0000256" key="18">
    <source>
        <dbReference type="ARBA" id="ARBA00047899"/>
    </source>
</evidence>
<evidence type="ECO:0000256" key="2">
    <source>
        <dbReference type="ARBA" id="ARBA00012513"/>
    </source>
</evidence>
<evidence type="ECO:0000256" key="15">
    <source>
        <dbReference type="ARBA" id="ARBA00023136"/>
    </source>
</evidence>
<comment type="catalytic activity">
    <reaction evidence="19">
        <text>L-seryl-[protein] + ATP = O-phospho-L-seryl-[protein] + ADP + H(+)</text>
        <dbReference type="Rhea" id="RHEA:17989"/>
        <dbReference type="Rhea" id="RHEA-COMP:9863"/>
        <dbReference type="Rhea" id="RHEA-COMP:11604"/>
        <dbReference type="ChEBI" id="CHEBI:15378"/>
        <dbReference type="ChEBI" id="CHEBI:29999"/>
        <dbReference type="ChEBI" id="CHEBI:30616"/>
        <dbReference type="ChEBI" id="CHEBI:83421"/>
        <dbReference type="ChEBI" id="CHEBI:456216"/>
        <dbReference type="EC" id="2.7.11.1"/>
    </reaction>
</comment>
<dbReference type="EC" id="2.7.11.1" evidence="2"/>
<dbReference type="Proteomes" id="UP001054889">
    <property type="component" value="Unassembled WGS sequence"/>
</dbReference>
<evidence type="ECO:0000256" key="6">
    <source>
        <dbReference type="ARBA" id="ARBA00022614"/>
    </source>
</evidence>
<comment type="caution">
    <text evidence="21">The sequence shown here is derived from an EMBL/GenBank/DDBJ whole genome shotgun (WGS) entry which is preliminary data.</text>
</comment>
<evidence type="ECO:0000256" key="17">
    <source>
        <dbReference type="ARBA" id="ARBA00023180"/>
    </source>
</evidence>
<dbReference type="PROSITE" id="PS50011">
    <property type="entry name" value="PROTEIN_KINASE_DOM"/>
    <property type="match status" value="1"/>
</dbReference>
<accession>A0AAV5CBI0</accession>
<name>A0AAV5CBI0_ELECO</name>
<dbReference type="GO" id="GO:0005524">
    <property type="term" value="F:ATP binding"/>
    <property type="evidence" value="ECO:0007669"/>
    <property type="project" value="UniProtKB-KW"/>
</dbReference>
<evidence type="ECO:0000256" key="1">
    <source>
        <dbReference type="ARBA" id="ARBA00004162"/>
    </source>
</evidence>
<gene>
    <name evidence="21" type="primary">ga12172</name>
    <name evidence="21" type="ORF">PR202_ga12172</name>
</gene>
<dbReference type="FunFam" id="1.10.510.10:FF:000358">
    <property type="entry name" value="Putative leucine-rich repeat receptor-like serine/threonine-protein kinase"/>
    <property type="match status" value="1"/>
</dbReference>
<sequence>MPNGSLEEWLHHDANNQSGEKHLNILQRVDILVDVAYALDYLHSHGAAPIVHSDLKPSNVLLDADMVAHVGDFGLARFLAEGCSSSQLATSSMGFRGTIGYAPPEYGAGNIVSTHGDVYSYGILVLEIITGRRPTDNTFESVSGIRNYVEMALNSNVMGIINMELIEELENDCATVYGPSSSNRRLDSLISLLKLALLCSLVTPSTRMATKEIIKELHIIKNALIGNRGEGSR</sequence>
<organism evidence="21 22">
    <name type="scientific">Eleusine coracana subsp. coracana</name>
    <dbReference type="NCBI Taxonomy" id="191504"/>
    <lineage>
        <taxon>Eukaryota</taxon>
        <taxon>Viridiplantae</taxon>
        <taxon>Streptophyta</taxon>
        <taxon>Embryophyta</taxon>
        <taxon>Tracheophyta</taxon>
        <taxon>Spermatophyta</taxon>
        <taxon>Magnoliopsida</taxon>
        <taxon>Liliopsida</taxon>
        <taxon>Poales</taxon>
        <taxon>Poaceae</taxon>
        <taxon>PACMAD clade</taxon>
        <taxon>Chloridoideae</taxon>
        <taxon>Cynodonteae</taxon>
        <taxon>Eleusininae</taxon>
        <taxon>Eleusine</taxon>
    </lineage>
</organism>
<keyword evidence="6" id="KW-0433">Leucine-rich repeat</keyword>
<protein>
    <recommendedName>
        <fullName evidence="2">non-specific serine/threonine protein kinase</fullName>
        <ecNumber evidence="2">2.7.11.1</ecNumber>
    </recommendedName>
</protein>
<comment type="subcellular location">
    <subcellularLocation>
        <location evidence="1">Cell membrane</location>
        <topology evidence="1">Single-pass membrane protein</topology>
    </subcellularLocation>
</comment>
<keyword evidence="12" id="KW-0418">Kinase</keyword>
<evidence type="ECO:0000256" key="5">
    <source>
        <dbReference type="ARBA" id="ARBA00022553"/>
    </source>
</evidence>
<dbReference type="Gene3D" id="1.10.510.10">
    <property type="entry name" value="Transferase(Phosphotransferase) domain 1"/>
    <property type="match status" value="1"/>
</dbReference>
<evidence type="ECO:0000256" key="3">
    <source>
        <dbReference type="ARBA" id="ARBA00022475"/>
    </source>
</evidence>
<keyword evidence="7" id="KW-0808">Transferase</keyword>
<keyword evidence="15" id="KW-0472">Membrane</keyword>
<keyword evidence="5" id="KW-0597">Phosphoprotein</keyword>